<reference evidence="5" key="1">
    <citation type="submission" date="2021-01" db="EMBL/GenBank/DDBJ databases">
        <title>Whole genome shotgun sequence of Actinoplanes cyaneus NBRC 14990.</title>
        <authorList>
            <person name="Komaki H."/>
            <person name="Tamura T."/>
        </authorList>
    </citation>
    <scope>NUCLEOTIDE SEQUENCE</scope>
    <source>
        <strain evidence="5">NBRC 14990</strain>
    </source>
</reference>
<feature type="signal peptide" evidence="3">
    <location>
        <begin position="1"/>
        <end position="26"/>
    </location>
</feature>
<evidence type="ECO:0000313" key="5">
    <source>
        <dbReference type="EMBL" id="GID65313.1"/>
    </source>
</evidence>
<keyword evidence="6" id="KW-1185">Reference proteome</keyword>
<feature type="domain" description="Dienelactone hydrolase" evidence="4">
    <location>
        <begin position="68"/>
        <end position="243"/>
    </location>
</feature>
<dbReference type="InterPro" id="IPR002925">
    <property type="entry name" value="Dienelactn_hydro"/>
</dbReference>
<dbReference type="AlphaFoldDB" id="A0A919IGZ0"/>
<comment type="caution">
    <text evidence="5">The sequence shown here is derived from an EMBL/GenBank/DDBJ whole genome shotgun (WGS) entry which is preliminary data.</text>
</comment>
<accession>A0A919IGZ0</accession>
<dbReference type="SUPFAM" id="SSF53474">
    <property type="entry name" value="alpha/beta-Hydrolases"/>
    <property type="match status" value="1"/>
</dbReference>
<keyword evidence="3" id="KW-0732">Signal</keyword>
<organism evidence="5 6">
    <name type="scientific">Actinoplanes cyaneus</name>
    <dbReference type="NCBI Taxonomy" id="52696"/>
    <lineage>
        <taxon>Bacteria</taxon>
        <taxon>Bacillati</taxon>
        <taxon>Actinomycetota</taxon>
        <taxon>Actinomycetes</taxon>
        <taxon>Micromonosporales</taxon>
        <taxon>Micromonosporaceae</taxon>
        <taxon>Actinoplanes</taxon>
    </lineage>
</organism>
<dbReference type="Proteomes" id="UP000619479">
    <property type="component" value="Unassembled WGS sequence"/>
</dbReference>
<keyword evidence="2" id="KW-0378">Hydrolase</keyword>
<evidence type="ECO:0000256" key="1">
    <source>
        <dbReference type="ARBA" id="ARBA00008645"/>
    </source>
</evidence>
<dbReference type="PANTHER" id="PTHR22946:SF9">
    <property type="entry name" value="POLYKETIDE TRANSFERASE AF380"/>
    <property type="match status" value="1"/>
</dbReference>
<dbReference type="Gene3D" id="3.40.50.1820">
    <property type="entry name" value="alpha/beta hydrolase"/>
    <property type="match status" value="1"/>
</dbReference>
<evidence type="ECO:0000256" key="2">
    <source>
        <dbReference type="ARBA" id="ARBA00022801"/>
    </source>
</evidence>
<sequence>MRKLGAVLTAVTVLLAGCGTGPQARAQGRGSTGPRVVTRVVQLARGKDRPLPTTLWFLSGPNGAGMAVGRHPVVLFSHGLGGLPEQFAPLATEWAEAGYVVAAPAYPHTNGHVKRIDAGDIGRQSDDAAYVLKKITTGNLADHLDGDQVAAVGFSAGGTTTLGLFRAGHPRGLRAGISIAGRRPGTAFGGPAAPLLFLHGDEDPVVPIEAGRAAFDAVPWPKTFIVLHGAGHGQYLNRGHPDYPATSDRILRFLREHVPAT</sequence>
<evidence type="ECO:0000259" key="4">
    <source>
        <dbReference type="Pfam" id="PF01738"/>
    </source>
</evidence>
<dbReference type="Pfam" id="PF01738">
    <property type="entry name" value="DLH"/>
    <property type="match status" value="1"/>
</dbReference>
<name>A0A919IGZ0_9ACTN</name>
<proteinExistence type="inferred from homology"/>
<dbReference type="GO" id="GO:0052689">
    <property type="term" value="F:carboxylic ester hydrolase activity"/>
    <property type="evidence" value="ECO:0007669"/>
    <property type="project" value="UniProtKB-ARBA"/>
</dbReference>
<feature type="chain" id="PRO_5037711427" description="Dienelactone hydrolase domain-containing protein" evidence="3">
    <location>
        <begin position="27"/>
        <end position="261"/>
    </location>
</feature>
<evidence type="ECO:0000256" key="3">
    <source>
        <dbReference type="SAM" id="SignalP"/>
    </source>
</evidence>
<dbReference type="RefSeq" id="WP_203741281.1">
    <property type="nucleotide sequence ID" value="NZ_BAAAUC010000018.1"/>
</dbReference>
<gene>
    <name evidence="5" type="ORF">Acy02nite_31940</name>
</gene>
<dbReference type="InterPro" id="IPR029058">
    <property type="entry name" value="AB_hydrolase_fold"/>
</dbReference>
<dbReference type="InterPro" id="IPR050261">
    <property type="entry name" value="FrsA_esterase"/>
</dbReference>
<dbReference type="EMBL" id="BOMH01000024">
    <property type="protein sequence ID" value="GID65313.1"/>
    <property type="molecule type" value="Genomic_DNA"/>
</dbReference>
<evidence type="ECO:0000313" key="6">
    <source>
        <dbReference type="Proteomes" id="UP000619479"/>
    </source>
</evidence>
<comment type="similarity">
    <text evidence="1">Belongs to the AB hydrolase superfamily.</text>
</comment>
<dbReference type="PROSITE" id="PS51257">
    <property type="entry name" value="PROKAR_LIPOPROTEIN"/>
    <property type="match status" value="1"/>
</dbReference>
<dbReference type="PANTHER" id="PTHR22946">
    <property type="entry name" value="DIENELACTONE HYDROLASE DOMAIN-CONTAINING PROTEIN-RELATED"/>
    <property type="match status" value="1"/>
</dbReference>
<protein>
    <recommendedName>
        <fullName evidence="4">Dienelactone hydrolase domain-containing protein</fullName>
    </recommendedName>
</protein>